<dbReference type="Proteomes" id="UP000031861">
    <property type="component" value="Plasmid pBFI_7"/>
</dbReference>
<dbReference type="EMBL" id="CP009634">
    <property type="protein sequence ID" value="AJI08309.1"/>
    <property type="molecule type" value="Genomic_DNA"/>
</dbReference>
<organism evidence="1 2">
    <name type="scientific">Bacillus cereus 03BB108</name>
    <dbReference type="NCBI Taxonomy" id="451709"/>
    <lineage>
        <taxon>Bacteria</taxon>
        <taxon>Bacillati</taxon>
        <taxon>Bacillota</taxon>
        <taxon>Bacilli</taxon>
        <taxon>Bacillales</taxon>
        <taxon>Bacillaceae</taxon>
        <taxon>Bacillus</taxon>
        <taxon>Bacillus cereus group</taxon>
    </lineage>
</organism>
<evidence type="ECO:0000313" key="2">
    <source>
        <dbReference type="Proteomes" id="UP000031861"/>
    </source>
</evidence>
<protein>
    <submittedName>
        <fullName evidence="1">Closticin</fullName>
    </submittedName>
</protein>
<sequence length="315" mass="34050">MNVLSKKILTGLIVGAMSISVITPSIHAESQNAQKEANSTALMIEKNTGIDDILNNFKIDSKETKKKIIKNELSTVEIPTTLNSNPITIKDRTESLHISLPDLNSSEVIQTNNGTLVYQDEKQPADLAVQTTKDGVRSLIKIKNQTAPKEYEFIIDIPNGGKLVTAAEYLGEEYDTGEIFIVDTENIIQSVFMPAWAKDANGKSVSTHYKVDGNKLIQVVDFDENTAFPVIADPDWIKIGKCSAALAAFVGGNLIAVSKLLKIKKYINALGGFGEAAKLLVQASTWEERMRVGGQALVGLAGELTGATGVWAACK</sequence>
<dbReference type="RefSeq" id="WP_042516148.1">
    <property type="nucleotide sequence ID" value="NZ_CP009634.1"/>
</dbReference>
<reference evidence="1 2" key="1">
    <citation type="journal article" date="2015" name="Genome Announc.">
        <title>Complete genome sequences for 35 biothreat assay-relevant bacillus species.</title>
        <authorList>
            <person name="Johnson S.L."/>
            <person name="Daligault H.E."/>
            <person name="Davenport K.W."/>
            <person name="Jaissle J."/>
            <person name="Frey K.G."/>
            <person name="Ladner J.T."/>
            <person name="Broomall S.M."/>
            <person name="Bishop-Lilly K.A."/>
            <person name="Bruce D.C."/>
            <person name="Gibbons H.S."/>
            <person name="Coyne S.R."/>
            <person name="Lo C.C."/>
            <person name="Meincke L."/>
            <person name="Munk A.C."/>
            <person name="Koroleva G.I."/>
            <person name="Rosenzweig C.N."/>
            <person name="Palacios G.F."/>
            <person name="Redden C.L."/>
            <person name="Minogue T.D."/>
            <person name="Chain P.S."/>
        </authorList>
    </citation>
    <scope>NUCLEOTIDE SEQUENCE [LARGE SCALE GENOMIC DNA]</scope>
    <source>
        <strain evidence="1 2">03BB108</strain>
    </source>
</reference>
<keyword evidence="1" id="KW-0614">Plasmid</keyword>
<name>A0AAN0W4B1_BACCE</name>
<geneLocation type="plasmid" evidence="1 2">
    <name>pBFI_7</name>
</geneLocation>
<proteinExistence type="predicted"/>
<dbReference type="AlphaFoldDB" id="A0AAN0W4B1"/>
<evidence type="ECO:0000313" key="1">
    <source>
        <dbReference type="EMBL" id="AJI08309.1"/>
    </source>
</evidence>
<accession>A0AAN0W4B1</accession>
<gene>
    <name evidence="1" type="ORF">AK40_6318</name>
</gene>